<protein>
    <recommendedName>
        <fullName evidence="2">Macrodomain Ori protein</fullName>
    </recommendedName>
</protein>
<dbReference type="AlphaFoldDB" id="A0A090QHK8"/>
<evidence type="ECO:0000313" key="4">
    <source>
        <dbReference type="Proteomes" id="UP000029227"/>
    </source>
</evidence>
<organism evidence="3 4">
    <name type="scientific">Photobacterium aphoticum</name>
    <dbReference type="NCBI Taxonomy" id="754436"/>
    <lineage>
        <taxon>Bacteria</taxon>
        <taxon>Pseudomonadati</taxon>
        <taxon>Pseudomonadota</taxon>
        <taxon>Gammaproteobacteria</taxon>
        <taxon>Vibrionales</taxon>
        <taxon>Vibrionaceae</taxon>
        <taxon>Photobacterium</taxon>
    </lineage>
</organism>
<dbReference type="eggNOG" id="COG3085">
    <property type="taxonomic scope" value="Bacteria"/>
</dbReference>
<dbReference type="EMBL" id="BBMN01000001">
    <property type="protein sequence ID" value="GAL02406.1"/>
    <property type="molecule type" value="Genomic_DNA"/>
</dbReference>
<accession>A0A090QHK8</accession>
<comment type="caution">
    <text evidence="3">The sequence shown here is derived from an EMBL/GenBank/DDBJ whole genome shotgun (WGS) entry which is preliminary data.</text>
</comment>
<dbReference type="InterPro" id="IPR007335">
    <property type="entry name" value="DUF413"/>
</dbReference>
<proteinExistence type="inferred from homology"/>
<evidence type="ECO:0000256" key="1">
    <source>
        <dbReference type="ARBA" id="ARBA00093464"/>
    </source>
</evidence>
<gene>
    <name evidence="3" type="ORF">JCM19237_5299</name>
</gene>
<evidence type="ECO:0000256" key="2">
    <source>
        <dbReference type="ARBA" id="ARBA00093628"/>
    </source>
</evidence>
<evidence type="ECO:0000313" key="3">
    <source>
        <dbReference type="EMBL" id="GAL02406.1"/>
    </source>
</evidence>
<dbReference type="Pfam" id="PF04219">
    <property type="entry name" value="DUF413"/>
    <property type="match status" value="1"/>
</dbReference>
<reference evidence="3 4" key="1">
    <citation type="journal article" date="2014" name="Genome Announc.">
        <title>Draft Genome Sequences of Two Vibrionaceae Species, Vibrio ponticus C121 and Photobacterium aphoticum C119, Isolated as Coral Reef Microbiota.</title>
        <authorList>
            <person name="Al-saari N."/>
            <person name="Meirelles P.M."/>
            <person name="Mino S."/>
            <person name="Suda W."/>
            <person name="Oshima K."/>
            <person name="Hattori M."/>
            <person name="Ohkuma M."/>
            <person name="Thompson F.L."/>
            <person name="Gomez-Gil B."/>
            <person name="Sawabe T."/>
            <person name="Sawabe T."/>
        </authorList>
    </citation>
    <scope>NUCLEOTIDE SEQUENCE [LARGE SCALE GENOMIC DNA]</scope>
    <source>
        <strain evidence="3 4">JCM 19237</strain>
    </source>
</reference>
<sequence>MRSVGKFYDDKNFPRGFNRSGVFTVSEAQLLENYGRTMRGLTDGSLAPQTEVEAEFLAEVSGEKDMQSSLAKCWTKYVSKTTNKVRSYTLCVSQRKQNGAYDDDDDVDNDSSDIDI</sequence>
<dbReference type="STRING" id="754436.JCM19237_5299"/>
<name>A0A090QHK8_9GAMM</name>
<dbReference type="Proteomes" id="UP000029227">
    <property type="component" value="Unassembled WGS sequence"/>
</dbReference>
<comment type="similarity">
    <text evidence="1">Belongs to the MaoP family.</text>
</comment>